<accession>A0A091B3S9</accession>
<keyword evidence="3" id="KW-1185">Reference proteome</keyword>
<dbReference type="AlphaFoldDB" id="A0A091B3S9"/>
<dbReference type="PATRIC" id="fig|1384054.3.peg.1862"/>
<organism evidence="2 3">
    <name type="scientific">Arenimonas malthae CC-JY-1</name>
    <dbReference type="NCBI Taxonomy" id="1384054"/>
    <lineage>
        <taxon>Bacteria</taxon>
        <taxon>Pseudomonadati</taxon>
        <taxon>Pseudomonadota</taxon>
        <taxon>Gammaproteobacteria</taxon>
        <taxon>Lysobacterales</taxon>
        <taxon>Lysobacteraceae</taxon>
        <taxon>Arenimonas</taxon>
    </lineage>
</organism>
<evidence type="ECO:0000313" key="3">
    <source>
        <dbReference type="Proteomes" id="UP000029392"/>
    </source>
</evidence>
<feature type="signal peptide" evidence="1">
    <location>
        <begin position="1"/>
        <end position="21"/>
    </location>
</feature>
<dbReference type="RefSeq" id="WP_052385853.1">
    <property type="nucleotide sequence ID" value="NZ_AVCH01000172.1"/>
</dbReference>
<dbReference type="STRING" id="1384054.N790_02090"/>
<dbReference type="SUPFAM" id="SSF53474">
    <property type="entry name" value="alpha/beta-Hydrolases"/>
    <property type="match status" value="1"/>
</dbReference>
<dbReference type="EMBL" id="AVCH01000172">
    <property type="protein sequence ID" value="KFN46212.1"/>
    <property type="molecule type" value="Genomic_DNA"/>
</dbReference>
<dbReference type="PROSITE" id="PS51257">
    <property type="entry name" value="PROKAR_LIPOPROTEIN"/>
    <property type="match status" value="1"/>
</dbReference>
<feature type="chain" id="PRO_5001870792" description="AB hydrolase-1 domain-containing protein" evidence="1">
    <location>
        <begin position="22"/>
        <end position="378"/>
    </location>
</feature>
<evidence type="ECO:0008006" key="4">
    <source>
        <dbReference type="Google" id="ProtNLM"/>
    </source>
</evidence>
<protein>
    <recommendedName>
        <fullName evidence="4">AB hydrolase-1 domain-containing protein</fullName>
    </recommendedName>
</protein>
<dbReference type="Gene3D" id="3.40.50.1820">
    <property type="entry name" value="alpha/beta hydrolase"/>
    <property type="match status" value="1"/>
</dbReference>
<dbReference type="InterPro" id="IPR029058">
    <property type="entry name" value="AB_hydrolase_fold"/>
</dbReference>
<dbReference type="OrthoDB" id="7197847at2"/>
<gene>
    <name evidence="2" type="ORF">N790_02090</name>
</gene>
<sequence length="378" mass="39879">MRLLPLCLLLLLSACASTPPAEPAAAAPAPKPEIAQPSEHTGTIAGAPWRLDVPANWNGELIVYFHGYAPQEQPIPEVMPRNGYEGWLFDAGFAVAQSDYSARGWSVAEALADSEALRRHVVGLLGQPRRTWAMGHSMGAHLVLGTLETHGQAYDGGLALCGANAPAEELFNGPVLGALAVFAHRYPGVLAPGGLFDPGTPRWPDAEKIEAALQSDEPFAARFGQVFGIPREGMAGGLVLRFAVLHELAERAGGVPVDNTQVTYGGFADAAALNAGVRRYEGNPAAVAYANARLRLTGQAARPVVLRANATDEVIPSQTSSRYLDLARNAGRGDHVFELPPVGAGHCRFPPGAEAEALSALRAWVLEGRHPGQANPAR</sequence>
<evidence type="ECO:0000256" key="1">
    <source>
        <dbReference type="SAM" id="SignalP"/>
    </source>
</evidence>
<name>A0A091B3S9_9GAMM</name>
<comment type="caution">
    <text evidence="2">The sequence shown here is derived from an EMBL/GenBank/DDBJ whole genome shotgun (WGS) entry which is preliminary data.</text>
</comment>
<keyword evidence="1" id="KW-0732">Signal</keyword>
<proteinExistence type="predicted"/>
<reference evidence="2 3" key="1">
    <citation type="submission" date="2013-09" db="EMBL/GenBank/DDBJ databases">
        <title>Genome sequencing of Arenimonas malthae.</title>
        <authorList>
            <person name="Chen F."/>
            <person name="Wang G."/>
        </authorList>
    </citation>
    <scope>NUCLEOTIDE SEQUENCE [LARGE SCALE GENOMIC DNA]</scope>
    <source>
        <strain evidence="2 3">CC-JY-1</strain>
    </source>
</reference>
<dbReference type="eggNOG" id="COG1073">
    <property type="taxonomic scope" value="Bacteria"/>
</dbReference>
<dbReference type="Proteomes" id="UP000029392">
    <property type="component" value="Unassembled WGS sequence"/>
</dbReference>
<evidence type="ECO:0000313" key="2">
    <source>
        <dbReference type="EMBL" id="KFN46212.1"/>
    </source>
</evidence>